<dbReference type="InterPro" id="IPR036413">
    <property type="entry name" value="YaeB-like_sf"/>
</dbReference>
<reference evidence="4" key="1">
    <citation type="journal article" date="2014" name="Front. Microbiol.">
        <title>High frequency of phylogenetically diverse reductive dehalogenase-homologous genes in deep subseafloor sedimentary metagenomes.</title>
        <authorList>
            <person name="Kawai M."/>
            <person name="Futagami T."/>
            <person name="Toyoda A."/>
            <person name="Takaki Y."/>
            <person name="Nishi S."/>
            <person name="Hori S."/>
            <person name="Arai W."/>
            <person name="Tsubouchi T."/>
            <person name="Morono Y."/>
            <person name="Uchiyama I."/>
            <person name="Ito T."/>
            <person name="Fujiyama A."/>
            <person name="Inagaki F."/>
            <person name="Takami H."/>
        </authorList>
    </citation>
    <scope>NUCLEOTIDE SEQUENCE</scope>
    <source>
        <strain evidence="4">Expedition CK06-06</strain>
    </source>
</reference>
<dbReference type="NCBIfam" id="TIGR00104">
    <property type="entry name" value="tRNA_TsaA"/>
    <property type="match status" value="1"/>
</dbReference>
<organism evidence="4">
    <name type="scientific">marine sediment metagenome</name>
    <dbReference type="NCBI Taxonomy" id="412755"/>
    <lineage>
        <taxon>unclassified sequences</taxon>
        <taxon>metagenomes</taxon>
        <taxon>ecological metagenomes</taxon>
    </lineage>
</organism>
<protein>
    <recommendedName>
        <fullName evidence="3">TsaA-like domain-containing protein</fullName>
    </recommendedName>
</protein>
<comment type="caution">
    <text evidence="4">The sequence shown here is derived from an EMBL/GenBank/DDBJ whole genome shotgun (WGS) entry which is preliminary data.</text>
</comment>
<dbReference type="Pfam" id="PF01980">
    <property type="entry name" value="TrmO_N"/>
    <property type="match status" value="1"/>
</dbReference>
<dbReference type="PANTHER" id="PTHR12818:SF0">
    <property type="entry name" value="TRNA (ADENINE(37)-N6)-METHYLTRANSFERASE"/>
    <property type="match status" value="1"/>
</dbReference>
<dbReference type="InterPro" id="IPR036414">
    <property type="entry name" value="YaeB_N_sf"/>
</dbReference>
<dbReference type="SUPFAM" id="SSF118196">
    <property type="entry name" value="YaeB-like"/>
    <property type="match status" value="1"/>
</dbReference>
<comment type="similarity">
    <text evidence="2">Belongs to the tRNA methyltransferase O family.</text>
</comment>
<evidence type="ECO:0000256" key="1">
    <source>
        <dbReference type="ARBA" id="ARBA00022691"/>
    </source>
</evidence>
<dbReference type="InterPro" id="IPR023370">
    <property type="entry name" value="TrmO-like_N"/>
</dbReference>
<dbReference type="PROSITE" id="PS51668">
    <property type="entry name" value="TSAA_2"/>
    <property type="match status" value="1"/>
</dbReference>
<dbReference type="CDD" id="cd09281">
    <property type="entry name" value="UPF0066"/>
    <property type="match status" value="1"/>
</dbReference>
<dbReference type="Gene3D" id="2.40.30.70">
    <property type="entry name" value="YaeB-like"/>
    <property type="match status" value="1"/>
</dbReference>
<evidence type="ECO:0000256" key="2">
    <source>
        <dbReference type="ARBA" id="ARBA00033753"/>
    </source>
</evidence>
<name>X1HN05_9ZZZZ</name>
<evidence type="ECO:0000259" key="3">
    <source>
        <dbReference type="PROSITE" id="PS51668"/>
    </source>
</evidence>
<evidence type="ECO:0000313" key="4">
    <source>
        <dbReference type="EMBL" id="GAH46683.1"/>
    </source>
</evidence>
<dbReference type="InterPro" id="IPR040372">
    <property type="entry name" value="YaeB-like"/>
</dbReference>
<accession>X1HN05</accession>
<feature type="domain" description="TsaA-like" evidence="3">
    <location>
        <begin position="18"/>
        <end position="150"/>
    </location>
</feature>
<dbReference type="EMBL" id="BARU01007638">
    <property type="protein sequence ID" value="GAH46683.1"/>
    <property type="molecule type" value="Genomic_DNA"/>
</dbReference>
<sequence length="181" mass="20458">MKRPNSNPSVATLDSYTIRPIGYVQSAYAQTEEVTHTHNGWTEDISRIYLLPKYAGGLGGLKGYSHIIVLFRVHKAKEWKMPKDHHKPRHVKVFATRMPVRPNFVGLSVVELLSFSTDTGEVIVKGLDALDGTPVLDIKPYIPNFDSYPKACVPDWVRRHLNSHHHSGHTHQDEKADKNTS</sequence>
<proteinExistence type="inferred from homology"/>
<dbReference type="AlphaFoldDB" id="X1HN05"/>
<gene>
    <name evidence="4" type="ORF">S03H2_15050</name>
</gene>
<keyword evidence="1" id="KW-0949">S-adenosyl-L-methionine</keyword>
<dbReference type="PANTHER" id="PTHR12818">
    <property type="entry name" value="TRNA (ADENINE(37)-N6)-METHYLTRANSFERASE"/>
    <property type="match status" value="1"/>
</dbReference>